<sequence length="706" mass="76305">MSRFSIASLEPDGGTECYADLERKARAVGERLRRPLTLSEKILYAHLAHPEQDLERGSSHLALLPKRLALHDANAQLALLQFISTSIPRVRIPTSVHTDHLITARNGAAADLEEAKRVNEEVYKFLQSACDKYGIAYWKPGAGILHQIIFEQYAYPGGFMLGTDSHTPNAAGLGMLAIGCGGMEGVDVMAGAAYEIKHPKIIGVELSGKLGGWTSAKVKGATDHIIEYYGAGLSSLSATGMATIGNMGAEVGATSSIFPYTRSMGEYLRLTGREGIAREAETEGEWYLRSDKGASYDRHIQIDLSDLEPHVNGPFTPDLSHSISTLSAAAEENPSWPKELSAALIGSCTNSSYEDFTRAASLIKQASAAGLVPKIPLLVAPGSEEIRATLERDGVLDVFTHDAGGTLLANACGACVGQWERADVVKGQRNSIISSFNRNFVGRQDGNSATHSFVSSPEIYASKDVFFFRQQVVVAMSYGATIHFNPLMDSLPLPNGRTFRFTPPAGNIWPKQGYQRSLEFYQPPKNDEADVQLEIDPRSERIQLIAPFEPWGGEDAQEVETLIKVKGKCKNLLIGAINSENGKVNCVMNRLTGAYGTIPSVANTTEGKRLISPILVIAERDVACDIPAADYDKISGMGMISVHGLKTFAPGCDLQVEIVHKDGRRERIPVRHNFTARQVNYFMAGSALNVLAADADKGIVRAGAAA</sequence>
<protein>
    <submittedName>
        <fullName evidence="1">Uncharacterized protein</fullName>
    </submittedName>
</protein>
<evidence type="ECO:0000313" key="1">
    <source>
        <dbReference type="EMBL" id="KAJ9107279.1"/>
    </source>
</evidence>
<dbReference type="EMBL" id="JASBWT010000002">
    <property type="protein sequence ID" value="KAJ9107279.1"/>
    <property type="molecule type" value="Genomic_DNA"/>
</dbReference>
<proteinExistence type="predicted"/>
<accession>A0ACC2W7U3</accession>
<name>A0ACC2W7U3_9TREE</name>
<evidence type="ECO:0000313" key="2">
    <source>
        <dbReference type="Proteomes" id="UP001227268"/>
    </source>
</evidence>
<comment type="caution">
    <text evidence="1">The sequence shown here is derived from an EMBL/GenBank/DDBJ whole genome shotgun (WGS) entry which is preliminary data.</text>
</comment>
<organism evidence="1 2">
    <name type="scientific">Naganishia friedmannii</name>
    <dbReference type="NCBI Taxonomy" id="89922"/>
    <lineage>
        <taxon>Eukaryota</taxon>
        <taxon>Fungi</taxon>
        <taxon>Dikarya</taxon>
        <taxon>Basidiomycota</taxon>
        <taxon>Agaricomycotina</taxon>
        <taxon>Tremellomycetes</taxon>
        <taxon>Filobasidiales</taxon>
        <taxon>Filobasidiaceae</taxon>
        <taxon>Naganishia</taxon>
    </lineage>
</organism>
<reference evidence="1" key="1">
    <citation type="submission" date="2023-04" db="EMBL/GenBank/DDBJ databases">
        <title>Draft Genome sequencing of Naganishia species isolated from polar environments using Oxford Nanopore Technology.</title>
        <authorList>
            <person name="Leo P."/>
            <person name="Venkateswaran K."/>
        </authorList>
    </citation>
    <scope>NUCLEOTIDE SEQUENCE</scope>
    <source>
        <strain evidence="1">MNA-CCFEE 5423</strain>
    </source>
</reference>
<dbReference type="Proteomes" id="UP001227268">
    <property type="component" value="Unassembled WGS sequence"/>
</dbReference>
<keyword evidence="2" id="KW-1185">Reference proteome</keyword>
<gene>
    <name evidence="1" type="ORF">QFC21_000726</name>
</gene>